<protein>
    <submittedName>
        <fullName evidence="2">Uncharacterized protein</fullName>
    </submittedName>
</protein>
<evidence type="ECO:0000313" key="2">
    <source>
        <dbReference type="EMBL" id="PIP69066.1"/>
    </source>
</evidence>
<evidence type="ECO:0000313" key="3">
    <source>
        <dbReference type="Proteomes" id="UP000229176"/>
    </source>
</evidence>
<proteinExistence type="predicted"/>
<dbReference type="EMBL" id="PCTI01000016">
    <property type="protein sequence ID" value="PIP69066.1"/>
    <property type="molecule type" value="Genomic_DNA"/>
</dbReference>
<evidence type="ECO:0000256" key="1">
    <source>
        <dbReference type="SAM" id="Phobius"/>
    </source>
</evidence>
<dbReference type="Proteomes" id="UP000229176">
    <property type="component" value="Unassembled WGS sequence"/>
</dbReference>
<feature type="transmembrane region" description="Helical" evidence="1">
    <location>
        <begin position="21"/>
        <end position="42"/>
    </location>
</feature>
<keyword evidence="1" id="KW-0812">Transmembrane</keyword>
<sequence length="285" mass="33233">MKSVLNSPRLLGLKKKKYKIFRMKIFIFVILFFLILVALSFLSKWEKLNINNIQITGNKILETKEIETIAEENITGNYFGIFPKTNFLIYPQNQIETELKNKFKRIKNISVNNKNIKTLDISLTERIGLYIYCGSTPLIPDIPSEEKCYFMDEDGYIFGEAPYFSGEIYLKFYGKTENNEPSGSYFSQSNFKNLIFFKETLDKIGIKGVIFYVQEDGDVKLYLSSFTSKMGPEIIFKADSNFEKIIENLQSVLSTEPLQSDFKNKYSSLLYIDLRFGNKVYYKFK</sequence>
<dbReference type="AlphaFoldDB" id="A0A2H0CGM7"/>
<comment type="caution">
    <text evidence="2">The sequence shown here is derived from an EMBL/GenBank/DDBJ whole genome shotgun (WGS) entry which is preliminary data.</text>
</comment>
<name>A0A2H0CGM7_9BACT</name>
<keyword evidence="1" id="KW-1133">Transmembrane helix</keyword>
<reference evidence="2 3" key="1">
    <citation type="submission" date="2017-09" db="EMBL/GenBank/DDBJ databases">
        <title>Depth-based differentiation of microbial function through sediment-hosted aquifers and enrichment of novel symbionts in the deep terrestrial subsurface.</title>
        <authorList>
            <person name="Probst A.J."/>
            <person name="Ladd B."/>
            <person name="Jarett J.K."/>
            <person name="Geller-Mcgrath D.E."/>
            <person name="Sieber C.M."/>
            <person name="Emerson J.B."/>
            <person name="Anantharaman K."/>
            <person name="Thomas B.C."/>
            <person name="Malmstrom R."/>
            <person name="Stieglmeier M."/>
            <person name="Klingl A."/>
            <person name="Woyke T."/>
            <person name="Ryan C.M."/>
            <person name="Banfield J.F."/>
        </authorList>
    </citation>
    <scope>NUCLEOTIDE SEQUENCE [LARGE SCALE GENOMIC DNA]</scope>
    <source>
        <strain evidence="2">CG22_combo_CG10-13_8_21_14_all_32_8</strain>
    </source>
</reference>
<accession>A0A2H0CGM7</accession>
<organism evidence="2 3">
    <name type="scientific">Candidatus Nomurabacteria bacterium CG22_combo_CG10-13_8_21_14_all_32_8</name>
    <dbReference type="NCBI Taxonomy" id="1974732"/>
    <lineage>
        <taxon>Bacteria</taxon>
        <taxon>Candidatus Nomuraibacteriota</taxon>
    </lineage>
</organism>
<gene>
    <name evidence="2" type="ORF">COW91_01395</name>
</gene>
<keyword evidence="1" id="KW-0472">Membrane</keyword>